<dbReference type="Pfam" id="PF18801">
    <property type="entry name" value="RapH_N"/>
    <property type="match status" value="1"/>
</dbReference>
<dbReference type="InterPro" id="IPR019734">
    <property type="entry name" value="TPR_rpt"/>
</dbReference>
<dbReference type="AlphaFoldDB" id="A0A0M0KHQ3"/>
<dbReference type="SMART" id="SM00028">
    <property type="entry name" value="TPR"/>
    <property type="match status" value="5"/>
</dbReference>
<protein>
    <submittedName>
        <fullName evidence="1">Aspartate phosphatase</fullName>
    </submittedName>
</protein>
<organism evidence="1">
    <name type="scientific">Halalkalibacterium halodurans</name>
    <name type="common">Bacillus halodurans</name>
    <dbReference type="NCBI Taxonomy" id="86665"/>
    <lineage>
        <taxon>Bacteria</taxon>
        <taxon>Bacillati</taxon>
        <taxon>Bacillota</taxon>
        <taxon>Bacilli</taxon>
        <taxon>Bacillales</taxon>
        <taxon>Bacillaceae</taxon>
        <taxon>Halalkalibacterium (ex Joshi et al. 2022)</taxon>
    </lineage>
</organism>
<dbReference type="EMBL" id="LILD01000001">
    <property type="protein sequence ID" value="KOO37933.1"/>
    <property type="molecule type" value="Genomic_DNA"/>
</dbReference>
<dbReference type="InterPro" id="IPR011990">
    <property type="entry name" value="TPR-like_helical_dom_sf"/>
</dbReference>
<gene>
    <name evidence="1" type="ORF">AMD02_03000</name>
</gene>
<reference evidence="1" key="1">
    <citation type="submission" date="2015-08" db="EMBL/GenBank/DDBJ databases">
        <title>Complete DNA Sequence of Pseudomonas syringae pv. actinidiae, the Causal Agent of Kiwifruit Canker Disease.</title>
        <authorList>
            <person name="Rikkerink E.H.A."/>
            <person name="Fineran P.C."/>
        </authorList>
    </citation>
    <scope>NUCLEOTIDE SEQUENCE</scope>
    <source>
        <strain evidence="1">DSM 13666</strain>
    </source>
</reference>
<name>A0A0M0KHQ3_ALKHA</name>
<proteinExistence type="predicted"/>
<dbReference type="Pfam" id="PF13424">
    <property type="entry name" value="TPR_12"/>
    <property type="match status" value="1"/>
</dbReference>
<dbReference type="RefSeq" id="WP_053430422.1">
    <property type="nucleotide sequence ID" value="NZ_CP040441.1"/>
</dbReference>
<evidence type="ECO:0000313" key="1">
    <source>
        <dbReference type="EMBL" id="KOO37933.1"/>
    </source>
</evidence>
<dbReference type="GeneID" id="87598883"/>
<sequence length="371" mass="43902">MTEKLASSEVANRLNEWYDAIKRHDINASTKLKTEVRKALDDMEENQNVLLYYNLIDSRYRQVIEQFDESKNILESVKEQTEHTETDQLLKYYYYFFSGLYEYYRRNYIKAIRFYRQAETFLDSIPDEIEHAEFHLQIASAYYGIDQHFFSLSHADKSLDIYKRHENYVNRQVSSTMLIAANKFELNQHESAISLHQEAIELASKNNHTFSEVIGHFNLGVCHEYLDNLDVAREHFESALDIDCNQDDKKDTYLAIKYMLARVLFKMDLLEEGKEWMEAAKSLAEETSEETYKTKISILNYIYLEANDSLLDEEIETLRIRKLWHDVSDSTANAARHFKKKEMYKLATKYFNEALLAKENIPSLHEEAERT</sequence>
<accession>A0A0M0KHQ3</accession>
<comment type="caution">
    <text evidence="1">The sequence shown here is derived from an EMBL/GenBank/DDBJ whole genome shotgun (WGS) entry which is preliminary data.</text>
</comment>
<dbReference type="PATRIC" id="fig|136160.3.peg.833"/>
<dbReference type="SUPFAM" id="SSF48452">
    <property type="entry name" value="TPR-like"/>
    <property type="match status" value="1"/>
</dbReference>
<dbReference type="Gene3D" id="1.25.40.10">
    <property type="entry name" value="Tetratricopeptide repeat domain"/>
    <property type="match status" value="1"/>
</dbReference>